<dbReference type="KEGG" id="mflg:ABS361_12535"/>
<dbReference type="GO" id="GO:0033644">
    <property type="term" value="C:host cell membrane"/>
    <property type="evidence" value="ECO:0007669"/>
    <property type="project" value="UniProtKB-SubCell"/>
</dbReference>
<keyword evidence="2" id="KW-1043">Host membrane</keyword>
<keyword evidence="3" id="KW-0843">Virulence</keyword>
<gene>
    <name evidence="8" type="primary">sctE</name>
    <name evidence="8" type="ORF">ABS361_12535</name>
</gene>
<evidence type="ECO:0000259" key="7">
    <source>
        <dbReference type="Pfam" id="PF04888"/>
    </source>
</evidence>
<name>A0AAU7X7A0_9HYPH</name>
<feature type="region of interest" description="Disordered" evidence="5">
    <location>
        <begin position="1"/>
        <end position="37"/>
    </location>
</feature>
<comment type="subcellular location">
    <subcellularLocation>
        <location evidence="1">Host membrane</location>
    </subcellularLocation>
</comment>
<evidence type="ECO:0000256" key="4">
    <source>
        <dbReference type="ARBA" id="ARBA00035640"/>
    </source>
</evidence>
<proteinExistence type="inferred from homology"/>
<keyword evidence="6" id="KW-0812">Transmembrane</keyword>
<dbReference type="EMBL" id="CP158568">
    <property type="protein sequence ID" value="XBY42938.1"/>
    <property type="molecule type" value="Genomic_DNA"/>
</dbReference>
<dbReference type="Pfam" id="PF04888">
    <property type="entry name" value="SseC"/>
    <property type="match status" value="1"/>
</dbReference>
<evidence type="ECO:0000256" key="3">
    <source>
        <dbReference type="ARBA" id="ARBA00023026"/>
    </source>
</evidence>
<dbReference type="AlphaFoldDB" id="A0AAU7X7A0"/>
<reference evidence="8" key="1">
    <citation type="submission" date="2024-06" db="EMBL/GenBank/DDBJ databases">
        <title>Methylostella associata gen. nov., sp. nov., a novel Ancalomicrobiaceae-affiliated facultatively methylotrophic bacteria that feed on methanotrophs of the genus Methylococcus.</title>
        <authorList>
            <person name="Saltykova V."/>
            <person name="Danilova O.V."/>
            <person name="Oshkin I.Y."/>
            <person name="Belova S.E."/>
            <person name="Pimenov N.V."/>
            <person name="Dedysh S.N."/>
        </authorList>
    </citation>
    <scope>NUCLEOTIDE SEQUENCE</scope>
    <source>
        <strain evidence="8">S20</strain>
    </source>
</reference>
<keyword evidence="6" id="KW-1133">Transmembrane helix</keyword>
<comment type="similarity">
    <text evidence="4">Belongs to the SctE/SipB/YopB family.</text>
</comment>
<evidence type="ECO:0000256" key="5">
    <source>
        <dbReference type="SAM" id="MobiDB-lite"/>
    </source>
</evidence>
<dbReference type="InterPro" id="IPR006972">
    <property type="entry name" value="BipB-like_C"/>
</dbReference>
<evidence type="ECO:0000256" key="2">
    <source>
        <dbReference type="ARBA" id="ARBA00022870"/>
    </source>
</evidence>
<sequence length="396" mass="41874">MSSVQNVANRSGFGPGTIEQTQVNDTDPSKGSVGTGSTASVGVAGQVGQIPNTTLAAIVGVTLITVAIAESLHEFIPKMSDEDAEVFLAEVQSKLRELVNKTDNNEVENKSEARQRQAEEQKKKLDDAQKKLQEIIDARKSGDIGALIKLAFEMILLAFQVLAVVMTGGALAPAFFANPMNLQAINDATKQFTGLGIAGNIDKLINPNDKASWAKADMGFGMALMGAMVIATIAMMAIGVGEAEMPALAGQLAEAGTTLSESTVAVSEGVTTAVTEGAEIAKATETLSQLEKLMNLLTDPQKIMSWARDIPTVMDAVGNLAAAPGQFIASETQAEAKKDQARAKEMAALLKRIDEMLDLAIKRLANNGDRWAKMLQGTMDAMRDRGDHLSRASLTA</sequence>
<accession>A0AAU7X7A0</accession>
<keyword evidence="6" id="KW-0472">Membrane</keyword>
<organism evidence="8">
    <name type="scientific">Methyloraptor flagellatus</name>
    <dbReference type="NCBI Taxonomy" id="3162530"/>
    <lineage>
        <taxon>Bacteria</taxon>
        <taxon>Pseudomonadati</taxon>
        <taxon>Pseudomonadota</taxon>
        <taxon>Alphaproteobacteria</taxon>
        <taxon>Hyphomicrobiales</taxon>
        <taxon>Ancalomicrobiaceae</taxon>
        <taxon>Methyloraptor</taxon>
    </lineage>
</organism>
<evidence type="ECO:0000313" key="8">
    <source>
        <dbReference type="EMBL" id="XBY42938.1"/>
    </source>
</evidence>
<feature type="region of interest" description="Disordered" evidence="5">
    <location>
        <begin position="100"/>
        <end position="125"/>
    </location>
</feature>
<dbReference type="RefSeq" id="WP_407048041.1">
    <property type="nucleotide sequence ID" value="NZ_CP158568.1"/>
</dbReference>
<protein>
    <submittedName>
        <fullName evidence="8">Type III secretion system translocon subunit SctE</fullName>
    </submittedName>
</protein>
<feature type="transmembrane region" description="Helical" evidence="6">
    <location>
        <begin position="218"/>
        <end position="238"/>
    </location>
</feature>
<evidence type="ECO:0000256" key="6">
    <source>
        <dbReference type="SAM" id="Phobius"/>
    </source>
</evidence>
<evidence type="ECO:0000256" key="1">
    <source>
        <dbReference type="ARBA" id="ARBA00004551"/>
    </source>
</evidence>
<feature type="transmembrane region" description="Helical" evidence="6">
    <location>
        <begin position="150"/>
        <end position="176"/>
    </location>
</feature>
<feature type="domain" description="Translocator protein BipB-like C-terminal" evidence="7">
    <location>
        <begin position="94"/>
        <end position="389"/>
    </location>
</feature>